<evidence type="ECO:0008006" key="12">
    <source>
        <dbReference type="Google" id="ProtNLM"/>
    </source>
</evidence>
<keyword evidence="6" id="KW-0472">Membrane</keyword>
<dbReference type="SUPFAM" id="SSF49785">
    <property type="entry name" value="Galactose-binding domain-like"/>
    <property type="match status" value="1"/>
</dbReference>
<dbReference type="SMART" id="SM00282">
    <property type="entry name" value="LamG"/>
    <property type="match status" value="1"/>
</dbReference>
<keyword evidence="3" id="KW-0812">Transmembrane</keyword>
<dbReference type="PANTHER" id="PTHR15036">
    <property type="entry name" value="PIKACHURIN-LIKE PROTEIN"/>
    <property type="match status" value="1"/>
</dbReference>
<keyword evidence="5" id="KW-1133">Transmembrane helix</keyword>
<dbReference type="InParanoid" id="A0A4W6DUX9"/>
<dbReference type="Pfam" id="PF00754">
    <property type="entry name" value="F5_F8_type_C"/>
    <property type="match status" value="1"/>
</dbReference>
<evidence type="ECO:0000256" key="7">
    <source>
        <dbReference type="PROSITE-ProRule" id="PRU00122"/>
    </source>
</evidence>
<dbReference type="InterPro" id="IPR050372">
    <property type="entry name" value="Neurexin-related_CASP"/>
</dbReference>
<comment type="subcellular location">
    <subcellularLocation>
        <location evidence="1">Membrane</location>
        <topology evidence="1">Single-pass type I membrane protein</topology>
    </subcellularLocation>
</comment>
<keyword evidence="4" id="KW-0732">Signal</keyword>
<protein>
    <recommendedName>
        <fullName evidence="12">Contactin associated protein like 3</fullName>
    </recommendedName>
</protein>
<sequence>TAYLLMFSDTGHNWKQYRQEDNIGAFPGNTNADSVVQHKLQHPVIARYVRLIPLDWNPNGRIGLRLEAYGCPYNSDVVSFDGHSSLLYRLSPRLRQMARESISLKFKTLRNSGTLLHAEGLSEHSLTLELKKGKLLLVLRKGTILKSCRHLVSLGSLLDDQHWHQVAVEHHSNHLNLTVDKSTLWVKMGTSDQGLSSLGSVRSNRNFYGCLENLVYNGVNLVDLAKQRDQRVTTKVSWLTMSY</sequence>
<dbReference type="PROSITE" id="PS50025">
    <property type="entry name" value="LAM_G_DOMAIN"/>
    <property type="match status" value="1"/>
</dbReference>
<proteinExistence type="predicted"/>
<dbReference type="InterPro" id="IPR008979">
    <property type="entry name" value="Galactose-bd-like_sf"/>
</dbReference>
<dbReference type="InterPro" id="IPR000421">
    <property type="entry name" value="FA58C"/>
</dbReference>
<evidence type="ECO:0000256" key="4">
    <source>
        <dbReference type="ARBA" id="ARBA00022729"/>
    </source>
</evidence>
<dbReference type="Gene3D" id="2.60.120.200">
    <property type="match status" value="1"/>
</dbReference>
<evidence type="ECO:0000313" key="10">
    <source>
        <dbReference type="Ensembl" id="ENSLCAP00010029699.1"/>
    </source>
</evidence>
<dbReference type="PANTHER" id="PTHR15036:SF40">
    <property type="entry name" value="CONTACTIN-ASSOCIATED PROTEIN-LIKE 4"/>
    <property type="match status" value="1"/>
</dbReference>
<dbReference type="PROSITE" id="PS50022">
    <property type="entry name" value="FA58C_3"/>
    <property type="match status" value="1"/>
</dbReference>
<dbReference type="Gene3D" id="2.60.120.260">
    <property type="entry name" value="Galactose-binding domain-like"/>
    <property type="match status" value="1"/>
</dbReference>
<dbReference type="GeneTree" id="ENSGT00940000160228"/>
<reference evidence="11" key="1">
    <citation type="submission" date="2015-09" db="EMBL/GenBank/DDBJ databases">
        <authorList>
            <person name="Sai Rama Sridatta P."/>
        </authorList>
    </citation>
    <scope>NUCLEOTIDE SEQUENCE [LARGE SCALE GENOMIC DNA]</scope>
</reference>
<accession>A0A4W6DUX9</accession>
<dbReference type="Pfam" id="PF02210">
    <property type="entry name" value="Laminin_G_2"/>
    <property type="match status" value="1"/>
</dbReference>
<name>A0A4W6DUX9_LATCA</name>
<dbReference type="SUPFAM" id="SSF49899">
    <property type="entry name" value="Concanavalin A-like lectins/glucanases"/>
    <property type="match status" value="1"/>
</dbReference>
<feature type="domain" description="Laminin G" evidence="9">
    <location>
        <begin position="77"/>
        <end position="240"/>
    </location>
</feature>
<comment type="caution">
    <text evidence="7">Lacks conserved residue(s) required for the propagation of feature annotation.</text>
</comment>
<evidence type="ECO:0000256" key="1">
    <source>
        <dbReference type="ARBA" id="ARBA00004479"/>
    </source>
</evidence>
<evidence type="ECO:0000256" key="3">
    <source>
        <dbReference type="ARBA" id="ARBA00022692"/>
    </source>
</evidence>
<dbReference type="Ensembl" id="ENSLCAT00010030356.1">
    <property type="protein sequence ID" value="ENSLCAP00010029699.1"/>
    <property type="gene ID" value="ENSLCAG00010013963.1"/>
</dbReference>
<reference evidence="10" key="3">
    <citation type="submission" date="2025-09" db="UniProtKB">
        <authorList>
            <consortium name="Ensembl"/>
        </authorList>
    </citation>
    <scope>IDENTIFICATION</scope>
</reference>
<feature type="domain" description="F5/8 type C" evidence="8">
    <location>
        <begin position="1"/>
        <end position="71"/>
    </location>
</feature>
<evidence type="ECO:0000313" key="11">
    <source>
        <dbReference type="Proteomes" id="UP000314980"/>
    </source>
</evidence>
<keyword evidence="11" id="KW-1185">Reference proteome</keyword>
<dbReference type="InterPro" id="IPR013320">
    <property type="entry name" value="ConA-like_dom_sf"/>
</dbReference>
<evidence type="ECO:0000256" key="2">
    <source>
        <dbReference type="ARBA" id="ARBA00022536"/>
    </source>
</evidence>
<dbReference type="CDD" id="cd00110">
    <property type="entry name" value="LamG"/>
    <property type="match status" value="1"/>
</dbReference>
<reference evidence="10" key="2">
    <citation type="submission" date="2025-08" db="UniProtKB">
        <authorList>
            <consortium name="Ensembl"/>
        </authorList>
    </citation>
    <scope>IDENTIFICATION</scope>
</reference>
<evidence type="ECO:0000256" key="5">
    <source>
        <dbReference type="ARBA" id="ARBA00022989"/>
    </source>
</evidence>
<keyword evidence="2" id="KW-0245">EGF-like domain</keyword>
<evidence type="ECO:0000259" key="8">
    <source>
        <dbReference type="PROSITE" id="PS50022"/>
    </source>
</evidence>
<organism evidence="10 11">
    <name type="scientific">Lates calcarifer</name>
    <name type="common">Barramundi</name>
    <name type="synonym">Holocentrus calcarifer</name>
    <dbReference type="NCBI Taxonomy" id="8187"/>
    <lineage>
        <taxon>Eukaryota</taxon>
        <taxon>Metazoa</taxon>
        <taxon>Chordata</taxon>
        <taxon>Craniata</taxon>
        <taxon>Vertebrata</taxon>
        <taxon>Euteleostomi</taxon>
        <taxon>Actinopterygii</taxon>
        <taxon>Neopterygii</taxon>
        <taxon>Teleostei</taxon>
        <taxon>Neoteleostei</taxon>
        <taxon>Acanthomorphata</taxon>
        <taxon>Carangaria</taxon>
        <taxon>Carangaria incertae sedis</taxon>
        <taxon>Centropomidae</taxon>
        <taxon>Lates</taxon>
    </lineage>
</organism>
<evidence type="ECO:0000259" key="9">
    <source>
        <dbReference type="PROSITE" id="PS50025"/>
    </source>
</evidence>
<dbReference type="Proteomes" id="UP000314980">
    <property type="component" value="Unassembled WGS sequence"/>
</dbReference>
<evidence type="ECO:0000256" key="6">
    <source>
        <dbReference type="ARBA" id="ARBA00023136"/>
    </source>
</evidence>
<dbReference type="AlphaFoldDB" id="A0A4W6DUX9"/>
<dbReference type="InterPro" id="IPR001791">
    <property type="entry name" value="Laminin_G"/>
</dbReference>
<dbReference type="GO" id="GO:0016020">
    <property type="term" value="C:membrane"/>
    <property type="evidence" value="ECO:0007669"/>
    <property type="project" value="UniProtKB-SubCell"/>
</dbReference>